<accession>A0A2R8BSK4</accession>
<dbReference type="Gene3D" id="3.40.50.410">
    <property type="entry name" value="von Willebrand factor, type A domain"/>
    <property type="match status" value="1"/>
</dbReference>
<sequence>MTWDSASLAARVLHVAGQDLGGMWLRARPSPARDTLLAALPSGIRVHPAISDEALLGGPDIAATLAAGRLVTRPGLLETHAVLTLSMADRCTPGLAARLGRALDAGGKTLIAVDEGEDDATPPTALTERLGLFVTLDGVCLSDLSPISPVDEKVHDLYAKAILPDPVRDAIVAASVGLGIVSFRGPLAACCCARAIAAVDGRDCVTEADAAAACQLTLAHRATTLPEDEAPENQPPPDPPPDQQSQDSGTEGTERLVEATRMALPRGLLASLVAARSKGATQGTAGARKMGGPRGRPLPPRPGRPSAGRIDLFATLRATAPWQTIRRASHHNDPRPVLIEPADLHLKRHDTRTERLIIFVVDASGSSAMARMSEAKGAIESLLSQAYASRDHVALISFKGDGAAVTVPPTRSLVQAKRRLAGLTGGGGTPLAAALVEASHLTEAARRKGQTPTLVLLTDGRANIALDKTANRARAAADAEQVARKLRQAGVPTLVINTGTRPSPTLRPLASLLGGTYLALPYGAQDRLRAELT</sequence>
<dbReference type="InterPro" id="IPR041628">
    <property type="entry name" value="ChlI/MoxR_AAA_lid"/>
</dbReference>
<keyword evidence="3" id="KW-0436">Ligase</keyword>
<evidence type="ECO:0000256" key="1">
    <source>
        <dbReference type="SAM" id="MobiDB-lite"/>
    </source>
</evidence>
<proteinExistence type="predicted"/>
<dbReference type="SUPFAM" id="SSF53300">
    <property type="entry name" value="vWA-like"/>
    <property type="match status" value="1"/>
</dbReference>
<dbReference type="InterPro" id="IPR027417">
    <property type="entry name" value="P-loop_NTPase"/>
</dbReference>
<dbReference type="EC" id="6.6.1.1" evidence="3"/>
<dbReference type="Pfam" id="PF13519">
    <property type="entry name" value="VWA_2"/>
    <property type="match status" value="1"/>
</dbReference>
<dbReference type="PANTHER" id="PTHR43473:SF2">
    <property type="entry name" value="MAGNESIUM-CHELATASE SUBUNIT CHLD, CHLOROPLASTIC"/>
    <property type="match status" value="1"/>
</dbReference>
<dbReference type="EMBL" id="ONZF01000002">
    <property type="protein sequence ID" value="SPJ23121.1"/>
    <property type="molecule type" value="Genomic_DNA"/>
</dbReference>
<gene>
    <name evidence="3" type="primary">bchD</name>
    <name evidence="3" type="ORF">PAA8504_00926</name>
</gene>
<dbReference type="SUPFAM" id="SSF52540">
    <property type="entry name" value="P-loop containing nucleoside triphosphate hydrolases"/>
    <property type="match status" value="1"/>
</dbReference>
<keyword evidence="4" id="KW-1185">Reference proteome</keyword>
<dbReference type="PROSITE" id="PS50234">
    <property type="entry name" value="VWFA"/>
    <property type="match status" value="1"/>
</dbReference>
<dbReference type="Proteomes" id="UP000244912">
    <property type="component" value="Unassembled WGS sequence"/>
</dbReference>
<feature type="region of interest" description="Disordered" evidence="1">
    <location>
        <begin position="277"/>
        <end position="307"/>
    </location>
</feature>
<dbReference type="PANTHER" id="PTHR43473">
    <property type="entry name" value="MAGNESIUM-CHELATASE SUBUNIT CHLD, CHLOROPLASTIC"/>
    <property type="match status" value="1"/>
</dbReference>
<name>A0A2R8BSK4_9RHOB</name>
<feature type="domain" description="VWFA" evidence="2">
    <location>
        <begin position="356"/>
        <end position="533"/>
    </location>
</feature>
<organism evidence="3 4">
    <name type="scientific">Palleronia abyssalis</name>
    <dbReference type="NCBI Taxonomy" id="1501240"/>
    <lineage>
        <taxon>Bacteria</taxon>
        <taxon>Pseudomonadati</taxon>
        <taxon>Pseudomonadota</taxon>
        <taxon>Alphaproteobacteria</taxon>
        <taxon>Rhodobacterales</taxon>
        <taxon>Roseobacteraceae</taxon>
        <taxon>Palleronia</taxon>
    </lineage>
</organism>
<reference evidence="3 4" key="1">
    <citation type="submission" date="2018-03" db="EMBL/GenBank/DDBJ databases">
        <authorList>
            <person name="Keele B.F."/>
        </authorList>
    </citation>
    <scope>NUCLEOTIDE SEQUENCE [LARGE SCALE GENOMIC DNA]</scope>
    <source>
        <strain evidence="3 4">CECT 8504</strain>
    </source>
</reference>
<dbReference type="SMART" id="SM00327">
    <property type="entry name" value="VWA"/>
    <property type="match status" value="1"/>
</dbReference>
<dbReference type="OrthoDB" id="9775079at2"/>
<dbReference type="RefSeq" id="WP_108892988.1">
    <property type="nucleotide sequence ID" value="NZ_ONZF01000002.1"/>
</dbReference>
<dbReference type="GO" id="GO:0016851">
    <property type="term" value="F:magnesium chelatase activity"/>
    <property type="evidence" value="ECO:0007669"/>
    <property type="project" value="UniProtKB-EC"/>
</dbReference>
<dbReference type="Gene3D" id="1.10.8.80">
    <property type="entry name" value="Magnesium chelatase subunit I, C-Terminal domain"/>
    <property type="match status" value="1"/>
</dbReference>
<dbReference type="AlphaFoldDB" id="A0A2R8BSK4"/>
<feature type="region of interest" description="Disordered" evidence="1">
    <location>
        <begin position="227"/>
        <end position="254"/>
    </location>
</feature>
<dbReference type="InterPro" id="IPR036465">
    <property type="entry name" value="vWFA_dom_sf"/>
</dbReference>
<dbReference type="Pfam" id="PF17863">
    <property type="entry name" value="AAA_lid_2"/>
    <property type="match status" value="1"/>
</dbReference>
<evidence type="ECO:0000313" key="4">
    <source>
        <dbReference type="Proteomes" id="UP000244912"/>
    </source>
</evidence>
<dbReference type="InterPro" id="IPR002035">
    <property type="entry name" value="VWF_A"/>
</dbReference>
<protein>
    <submittedName>
        <fullName evidence="3">Magnesium-chelatase 60 kDa subunit</fullName>
        <ecNumber evidence="3">6.6.1.1</ecNumber>
    </submittedName>
</protein>
<feature type="compositionally biased region" description="Pro residues" evidence="1">
    <location>
        <begin position="233"/>
        <end position="242"/>
    </location>
</feature>
<evidence type="ECO:0000259" key="2">
    <source>
        <dbReference type="PROSITE" id="PS50234"/>
    </source>
</evidence>
<evidence type="ECO:0000313" key="3">
    <source>
        <dbReference type="EMBL" id="SPJ23121.1"/>
    </source>
</evidence>